<keyword evidence="3" id="KW-1185">Reference proteome</keyword>
<evidence type="ECO:0000313" key="2">
    <source>
        <dbReference type="EMBL" id="WPJ97243.1"/>
    </source>
</evidence>
<gene>
    <name evidence="2" type="ORF">SH580_05920</name>
</gene>
<sequence>MTHHTQSNPHSTHTPNQQKQQLRGIKLRSLLKQSTAGLIALSIGILTPIASQAQEILLDEDFSRSAKGTFLEHSSESEWHADKGRLIIGNGRALNGQALGYAPNRTWANQTYYKNLNATLAPGEAVEVSFSAAVKTDASPEFYIYAMRLNDGDNSIQIQVKGGKDAPVVTIESVLNNKKTQAEITSASYYETSESAGLVAVAMLVTENSAQAYYDRNGKGEWIAIGEPVACQLSTLDRVQLKYYSMGFWSAMDDLKVAIGKPGQ</sequence>
<organism evidence="2 3">
    <name type="scientific">Coraliomargarita algicola</name>
    <dbReference type="NCBI Taxonomy" id="3092156"/>
    <lineage>
        <taxon>Bacteria</taxon>
        <taxon>Pseudomonadati</taxon>
        <taxon>Verrucomicrobiota</taxon>
        <taxon>Opitutia</taxon>
        <taxon>Puniceicoccales</taxon>
        <taxon>Coraliomargaritaceae</taxon>
        <taxon>Coraliomargarita</taxon>
    </lineage>
</organism>
<dbReference type="Proteomes" id="UP001324993">
    <property type="component" value="Chromosome"/>
</dbReference>
<evidence type="ECO:0000256" key="1">
    <source>
        <dbReference type="SAM" id="MobiDB-lite"/>
    </source>
</evidence>
<evidence type="ECO:0000313" key="3">
    <source>
        <dbReference type="Proteomes" id="UP001324993"/>
    </source>
</evidence>
<dbReference type="RefSeq" id="WP_319834088.1">
    <property type="nucleotide sequence ID" value="NZ_CP138858.1"/>
</dbReference>
<reference evidence="2 3" key="1">
    <citation type="submission" date="2023-11" db="EMBL/GenBank/DDBJ databases">
        <title>Coraliomargarita sp. nov., isolated from marine algae.</title>
        <authorList>
            <person name="Lee J.K."/>
            <person name="Baek J.H."/>
            <person name="Kim J.M."/>
            <person name="Choi D.G."/>
            <person name="Jeon C.O."/>
        </authorList>
    </citation>
    <scope>NUCLEOTIDE SEQUENCE [LARGE SCALE GENOMIC DNA]</scope>
    <source>
        <strain evidence="2 3">J2-16</strain>
    </source>
</reference>
<accession>A0ABZ0RQ14</accession>
<name>A0ABZ0RQ14_9BACT</name>
<feature type="compositionally biased region" description="Polar residues" evidence="1">
    <location>
        <begin position="1"/>
        <end position="21"/>
    </location>
</feature>
<proteinExistence type="predicted"/>
<dbReference type="EMBL" id="CP138858">
    <property type="protein sequence ID" value="WPJ97243.1"/>
    <property type="molecule type" value="Genomic_DNA"/>
</dbReference>
<protein>
    <submittedName>
        <fullName evidence="2">Uncharacterized protein</fullName>
    </submittedName>
</protein>
<feature type="region of interest" description="Disordered" evidence="1">
    <location>
        <begin position="1"/>
        <end position="22"/>
    </location>
</feature>